<evidence type="ECO:0000256" key="4">
    <source>
        <dbReference type="ARBA" id="ARBA00007880"/>
    </source>
</evidence>
<dbReference type="GO" id="GO:0030632">
    <property type="term" value="P:D-alanine biosynthetic process"/>
    <property type="evidence" value="ECO:0007669"/>
    <property type="project" value="UniProtKB-UniRule"/>
</dbReference>
<evidence type="ECO:0000256" key="5">
    <source>
        <dbReference type="ARBA" id="ARBA00013089"/>
    </source>
</evidence>
<feature type="active site" description="Proton acceptor; specific for L-alanine" evidence="9">
    <location>
        <position position="254"/>
    </location>
</feature>
<keyword evidence="6 9" id="KW-0663">Pyridoxal phosphate</keyword>
<dbReference type="EMBL" id="CP013099">
    <property type="protein sequence ID" value="ALP52986.1"/>
    <property type="molecule type" value="Genomic_DNA"/>
</dbReference>
<dbReference type="GO" id="GO:0030170">
    <property type="term" value="F:pyridoxal phosphate binding"/>
    <property type="evidence" value="ECO:0007669"/>
    <property type="project" value="UniProtKB-UniRule"/>
</dbReference>
<comment type="pathway">
    <text evidence="8 9">Amino-acid biosynthesis; D-alanine biosynthesis; D-alanine from L-alanine: step 1/1.</text>
</comment>
<evidence type="ECO:0000313" key="14">
    <source>
        <dbReference type="Proteomes" id="UP000055136"/>
    </source>
</evidence>
<dbReference type="PANTHER" id="PTHR30511">
    <property type="entry name" value="ALANINE RACEMASE"/>
    <property type="match status" value="1"/>
</dbReference>
<dbReference type="InterPro" id="IPR000821">
    <property type="entry name" value="Ala_racemase"/>
</dbReference>
<dbReference type="GO" id="GO:0008784">
    <property type="term" value="F:alanine racemase activity"/>
    <property type="evidence" value="ECO:0007669"/>
    <property type="project" value="UniProtKB-UniRule"/>
</dbReference>
<keyword evidence="7 9" id="KW-0413">Isomerase</keyword>
<dbReference type="SUPFAM" id="SSF50621">
    <property type="entry name" value="Alanine racemase C-terminal domain-like"/>
    <property type="match status" value="1"/>
</dbReference>
<keyword evidence="14" id="KW-1185">Reference proteome</keyword>
<evidence type="ECO:0000256" key="11">
    <source>
        <dbReference type="PIRSR" id="PIRSR600821-52"/>
    </source>
</evidence>
<dbReference type="Pfam" id="PF01168">
    <property type="entry name" value="Ala_racemase_N"/>
    <property type="match status" value="1"/>
</dbReference>
<dbReference type="PRINTS" id="PR00992">
    <property type="entry name" value="ALARACEMASE"/>
</dbReference>
<dbReference type="InterPro" id="IPR011079">
    <property type="entry name" value="Ala_racemase_C"/>
</dbReference>
<evidence type="ECO:0000256" key="10">
    <source>
        <dbReference type="PIRSR" id="PIRSR600821-50"/>
    </source>
</evidence>
<comment type="catalytic activity">
    <reaction evidence="1 9">
        <text>L-alanine = D-alanine</text>
        <dbReference type="Rhea" id="RHEA:20249"/>
        <dbReference type="ChEBI" id="CHEBI:57416"/>
        <dbReference type="ChEBI" id="CHEBI:57972"/>
        <dbReference type="EC" id="5.1.1.1"/>
    </reaction>
</comment>
<dbReference type="KEGG" id="tee:Tel_07350"/>
<evidence type="ECO:0000256" key="7">
    <source>
        <dbReference type="ARBA" id="ARBA00023235"/>
    </source>
</evidence>
<feature type="domain" description="Alanine racemase C-terminal" evidence="12">
    <location>
        <begin position="233"/>
        <end position="357"/>
    </location>
</feature>
<proteinExistence type="inferred from homology"/>
<feature type="binding site" evidence="9 11">
    <location>
        <position position="302"/>
    </location>
    <ligand>
        <name>substrate</name>
    </ligand>
</feature>
<evidence type="ECO:0000256" key="6">
    <source>
        <dbReference type="ARBA" id="ARBA00022898"/>
    </source>
</evidence>
<dbReference type="Pfam" id="PF00842">
    <property type="entry name" value="Ala_racemase_C"/>
    <property type="match status" value="1"/>
</dbReference>
<dbReference type="FunFam" id="3.20.20.10:FF:000002">
    <property type="entry name" value="Alanine racemase"/>
    <property type="match status" value="1"/>
</dbReference>
<feature type="active site" description="Proton acceptor; specific for D-alanine" evidence="9">
    <location>
        <position position="35"/>
    </location>
</feature>
<comment type="cofactor">
    <cofactor evidence="2 9 10">
        <name>pyridoxal 5'-phosphate</name>
        <dbReference type="ChEBI" id="CHEBI:597326"/>
    </cofactor>
</comment>
<dbReference type="GO" id="GO:0005829">
    <property type="term" value="C:cytosol"/>
    <property type="evidence" value="ECO:0007669"/>
    <property type="project" value="TreeGrafter"/>
</dbReference>
<dbReference type="Gene3D" id="2.40.37.10">
    <property type="entry name" value="Lyase, Ornithine Decarboxylase, Chain A, domain 1"/>
    <property type="match status" value="1"/>
</dbReference>
<dbReference type="AlphaFoldDB" id="A0A0S2TCX1"/>
<organism evidence="13 14">
    <name type="scientific">Candidatus Tenderia electrophaga</name>
    <dbReference type="NCBI Taxonomy" id="1748243"/>
    <lineage>
        <taxon>Bacteria</taxon>
        <taxon>Pseudomonadati</taxon>
        <taxon>Pseudomonadota</taxon>
        <taxon>Gammaproteobacteria</taxon>
        <taxon>Candidatus Tenderiales</taxon>
        <taxon>Candidatus Tenderiaceae</taxon>
        <taxon>Candidatus Tenderia</taxon>
    </lineage>
</organism>
<dbReference type="CDD" id="cd06827">
    <property type="entry name" value="PLPDE_III_AR_proteobact"/>
    <property type="match status" value="1"/>
</dbReference>
<evidence type="ECO:0000313" key="13">
    <source>
        <dbReference type="EMBL" id="ALP52986.1"/>
    </source>
</evidence>
<dbReference type="Proteomes" id="UP000055136">
    <property type="component" value="Chromosome"/>
</dbReference>
<dbReference type="UniPathway" id="UPA00042">
    <property type="reaction ID" value="UER00497"/>
</dbReference>
<dbReference type="EC" id="5.1.1.1" evidence="5 9"/>
<accession>A0A0S2TCX1</accession>
<dbReference type="HAMAP" id="MF_01201">
    <property type="entry name" value="Ala_racemase"/>
    <property type="match status" value="1"/>
</dbReference>
<dbReference type="FunFam" id="2.40.37.10:FF:000002">
    <property type="entry name" value="Alanine racemase"/>
    <property type="match status" value="1"/>
</dbReference>
<comment type="similarity">
    <text evidence="4 9">Belongs to the alanine racemase family.</text>
</comment>
<comment type="pathway">
    <text evidence="3">Cell wall biogenesis; peptidoglycan biosynthesis.</text>
</comment>
<dbReference type="NCBIfam" id="TIGR00492">
    <property type="entry name" value="alr"/>
    <property type="match status" value="1"/>
</dbReference>
<name>A0A0S2TCX1_9GAMM</name>
<dbReference type="InterPro" id="IPR020622">
    <property type="entry name" value="Ala_racemase_pyridoxalP-BS"/>
</dbReference>
<dbReference type="SMART" id="SM01005">
    <property type="entry name" value="Ala_racemase_C"/>
    <property type="match status" value="1"/>
</dbReference>
<evidence type="ECO:0000256" key="8">
    <source>
        <dbReference type="ARBA" id="ARBA00037912"/>
    </source>
</evidence>
<dbReference type="Gene3D" id="3.20.20.10">
    <property type="entry name" value="Alanine racemase"/>
    <property type="match status" value="1"/>
</dbReference>
<comment type="function">
    <text evidence="9">Catalyzes the interconversion of L-alanine and D-alanine. May also act on other amino acids.</text>
</comment>
<gene>
    <name evidence="13" type="primary">alr</name>
    <name evidence="13" type="ORF">Tel_07350</name>
</gene>
<dbReference type="STRING" id="1748243.Tel_07350"/>
<dbReference type="InterPro" id="IPR029066">
    <property type="entry name" value="PLP-binding_barrel"/>
</dbReference>
<dbReference type="SUPFAM" id="SSF51419">
    <property type="entry name" value="PLP-binding barrel"/>
    <property type="match status" value="1"/>
</dbReference>
<feature type="binding site" evidence="9 11">
    <location>
        <position position="130"/>
    </location>
    <ligand>
        <name>substrate</name>
    </ligand>
</feature>
<evidence type="ECO:0000256" key="3">
    <source>
        <dbReference type="ARBA" id="ARBA00004752"/>
    </source>
</evidence>
<evidence type="ECO:0000256" key="9">
    <source>
        <dbReference type="HAMAP-Rule" id="MF_01201"/>
    </source>
</evidence>
<evidence type="ECO:0000256" key="2">
    <source>
        <dbReference type="ARBA" id="ARBA00001933"/>
    </source>
</evidence>
<evidence type="ECO:0000259" key="12">
    <source>
        <dbReference type="SMART" id="SM01005"/>
    </source>
</evidence>
<dbReference type="PROSITE" id="PS00395">
    <property type="entry name" value="ALANINE_RACEMASE"/>
    <property type="match status" value="1"/>
</dbReference>
<protein>
    <recommendedName>
        <fullName evidence="5 9">Alanine racemase</fullName>
        <ecNumber evidence="5 9">5.1.1.1</ecNumber>
    </recommendedName>
</protein>
<sequence>MSFAVEAHIDLTALRHNLQRVRQAAPDAKIMAVIKANGYGHGMVQVAKALHEVDAFAVARLHEALALRQSGIENTIAVLEGFQSAADLDQFARHALQPVIHHARQIELLQQTRLSTPLQVWLKIDSGMHRMGVAPENARECWQGLDALGSVAAVRLMTHLASADVRDSKQTEQQLETFQQAIAGIDAETSIANSAGVLGWTHSHSDWVRPGIMLYGVSPFCTGTAADDDLQPVMTLSSRLIAVNHVKRGDAVGYGASWVCPDDMPLGVVACGYGDGYPRHAIAGTPVLLNDACVPVVARVSMDTICVDLRTQPKADIGDPVVLWGKGLPVEEIAAAAGTIPYELLCAVSRRVNLHHQA</sequence>
<dbReference type="InterPro" id="IPR001608">
    <property type="entry name" value="Ala_racemase_N"/>
</dbReference>
<dbReference type="InterPro" id="IPR009006">
    <property type="entry name" value="Ala_racemase/Decarboxylase_C"/>
</dbReference>
<feature type="modified residue" description="N6-(pyridoxal phosphate)lysine" evidence="9 10">
    <location>
        <position position="35"/>
    </location>
</feature>
<dbReference type="PANTHER" id="PTHR30511:SF4">
    <property type="entry name" value="ALANINE RACEMASE, BIOSYNTHETIC"/>
    <property type="match status" value="1"/>
</dbReference>
<reference evidence="13" key="1">
    <citation type="submission" date="2015-10" db="EMBL/GenBank/DDBJ databases">
        <title>Description of Candidatus Tenderia electrophaga gen. nov, sp. nov., an Uncultivated Electroautotroph from a Biocathode Enrichment.</title>
        <authorList>
            <person name="Eddie B.J."/>
            <person name="Malanoski A.P."/>
            <person name="Wang Z."/>
            <person name="Hall R.J."/>
            <person name="Oh S.D."/>
            <person name="Heiner C."/>
            <person name="Lin B."/>
            <person name="Strycharz-Glaven S.M."/>
        </authorList>
    </citation>
    <scope>NUCLEOTIDE SEQUENCE [LARGE SCALE GENOMIC DNA]</scope>
    <source>
        <strain evidence="13">NRL1</strain>
    </source>
</reference>
<evidence type="ECO:0000256" key="1">
    <source>
        <dbReference type="ARBA" id="ARBA00000316"/>
    </source>
</evidence>